<proteinExistence type="predicted"/>
<dbReference type="EMBL" id="CASHSV030000002">
    <property type="protein sequence ID" value="CAJ2635107.1"/>
    <property type="molecule type" value="Genomic_DNA"/>
</dbReference>
<accession>A0ACB0ISD4</accession>
<organism evidence="1 2">
    <name type="scientific">Trifolium pratense</name>
    <name type="common">Red clover</name>
    <dbReference type="NCBI Taxonomy" id="57577"/>
    <lineage>
        <taxon>Eukaryota</taxon>
        <taxon>Viridiplantae</taxon>
        <taxon>Streptophyta</taxon>
        <taxon>Embryophyta</taxon>
        <taxon>Tracheophyta</taxon>
        <taxon>Spermatophyta</taxon>
        <taxon>Magnoliopsida</taxon>
        <taxon>eudicotyledons</taxon>
        <taxon>Gunneridae</taxon>
        <taxon>Pentapetalae</taxon>
        <taxon>rosids</taxon>
        <taxon>fabids</taxon>
        <taxon>Fabales</taxon>
        <taxon>Fabaceae</taxon>
        <taxon>Papilionoideae</taxon>
        <taxon>50 kb inversion clade</taxon>
        <taxon>NPAAA clade</taxon>
        <taxon>Hologalegina</taxon>
        <taxon>IRL clade</taxon>
        <taxon>Trifolieae</taxon>
        <taxon>Trifolium</taxon>
    </lineage>
</organism>
<evidence type="ECO:0000313" key="2">
    <source>
        <dbReference type="Proteomes" id="UP001177021"/>
    </source>
</evidence>
<keyword evidence="2" id="KW-1185">Reference proteome</keyword>
<evidence type="ECO:0000313" key="1">
    <source>
        <dbReference type="EMBL" id="CAJ2635107.1"/>
    </source>
</evidence>
<comment type="caution">
    <text evidence="1">The sequence shown here is derived from an EMBL/GenBank/DDBJ whole genome shotgun (WGS) entry which is preliminary data.</text>
</comment>
<dbReference type="Proteomes" id="UP001177021">
    <property type="component" value="Unassembled WGS sequence"/>
</dbReference>
<sequence length="546" mass="62252">MIENGVLAAPANATAEQQQLADASKLMDLKVKNYPFQSIDRTILETILKRDTAKNIWDAMRRKYQGSTKDGEIMEQVIVVEKILRYMTEKFNYVVCSITESNDVTTMSIDELQSSLLVHEKLIKGKKNHGVTVGEEQALKVSNAGRGRGRNSSSRGRGRGRQSKDLVECYKCHKLGHYWNECPDWDASANYAEFGSEEEMLLMAFSNMNTDCKYETWYLDSGCNNHMVETKNWLFEFDESFRESVKWGNDSKMVVMGKGNVKLNIEGRIHVITDVYYLPGLGNNLLSIGQLQQKGITIIFKNNTCQLFHEEKGLIISTAMTANRIYIINASMMIPKCLQMTKDEETNLWHKRYAHLTLKGLKVLTGKNMVKGLPELKDNDDKCNDCLSGKQHGDSIPKQANWRAPQKLELVHSDIYGPLNPKFNGGNTYFITFTNYLTRKTWTYFMQEKPSAFELFKKSKSLDEKESGCLIKCLRTDRGGEFTSTMFNDLCSSQGIKRQLTASYTPQQNGVSERKNKTLLNMVRSMLSCRDVPKRFGQKQLIGLLM</sequence>
<name>A0ACB0ISD4_TRIPR</name>
<reference evidence="1" key="1">
    <citation type="submission" date="2023-10" db="EMBL/GenBank/DDBJ databases">
        <authorList>
            <person name="Rodriguez Cubillos JULIANA M."/>
            <person name="De Vega J."/>
        </authorList>
    </citation>
    <scope>NUCLEOTIDE SEQUENCE</scope>
</reference>
<protein>
    <submittedName>
        <fullName evidence="1">Uncharacterized protein</fullName>
    </submittedName>
</protein>
<gene>
    <name evidence="1" type="ORF">MILVUS5_LOCUS5864</name>
</gene>